<sequence length="122" mass="14022">MREPFAVRFNRLFGARVVVLGGDIRQVLPVVPKGRQADILNVTLNKSYLWDYIKIIHLRQNMRVENDGQFQQWLLRIGNGAEEVHNDIAEMAIQIPTELCQPDTEALITSVCNDFNENNTKE</sequence>
<reference evidence="3" key="1">
    <citation type="journal article" date="2023" name="G3 (Bethesda)">
        <title>A reference genome for the long-term kleptoplast-retaining sea slug Elysia crispata morphotype clarki.</title>
        <authorList>
            <person name="Eastman K.E."/>
            <person name="Pendleton A.L."/>
            <person name="Shaikh M.A."/>
            <person name="Suttiyut T."/>
            <person name="Ogas R."/>
            <person name="Tomko P."/>
            <person name="Gavelis G."/>
            <person name="Widhalm J.R."/>
            <person name="Wisecaver J.H."/>
        </authorList>
    </citation>
    <scope>NUCLEOTIDE SEQUENCE</scope>
    <source>
        <strain evidence="3">ECLA1</strain>
    </source>
</reference>
<keyword evidence="1" id="KW-0547">Nucleotide-binding</keyword>
<organism evidence="3 4">
    <name type="scientific">Elysia crispata</name>
    <name type="common">lettuce slug</name>
    <dbReference type="NCBI Taxonomy" id="231223"/>
    <lineage>
        <taxon>Eukaryota</taxon>
        <taxon>Metazoa</taxon>
        <taxon>Spiralia</taxon>
        <taxon>Lophotrochozoa</taxon>
        <taxon>Mollusca</taxon>
        <taxon>Gastropoda</taxon>
        <taxon>Heterobranchia</taxon>
        <taxon>Euthyneura</taxon>
        <taxon>Panpulmonata</taxon>
        <taxon>Sacoglossa</taxon>
        <taxon>Placobranchoidea</taxon>
        <taxon>Plakobranchidae</taxon>
        <taxon>Elysia</taxon>
    </lineage>
</organism>
<dbReference type="EC" id="5.6.2.3" evidence="1"/>
<dbReference type="GO" id="GO:0005524">
    <property type="term" value="F:ATP binding"/>
    <property type="evidence" value="ECO:0007669"/>
    <property type="project" value="UniProtKB-KW"/>
</dbReference>
<keyword evidence="1" id="KW-0378">Hydrolase</keyword>
<dbReference type="PANTHER" id="PTHR10492:SF57">
    <property type="entry name" value="ATP-DEPENDENT DNA HELICASE"/>
    <property type="match status" value="1"/>
</dbReference>
<dbReference type="GO" id="GO:0006310">
    <property type="term" value="P:DNA recombination"/>
    <property type="evidence" value="ECO:0007669"/>
    <property type="project" value="UniProtKB-KW"/>
</dbReference>
<comment type="similarity">
    <text evidence="1">Belongs to the helicase family.</text>
</comment>
<gene>
    <name evidence="3" type="ORF">RRG08_019341</name>
</gene>
<dbReference type="EMBL" id="JAWDGP010004658">
    <property type="protein sequence ID" value="KAK3762748.1"/>
    <property type="molecule type" value="Genomic_DNA"/>
</dbReference>
<dbReference type="GO" id="GO:0016787">
    <property type="term" value="F:hydrolase activity"/>
    <property type="evidence" value="ECO:0007669"/>
    <property type="project" value="UniProtKB-KW"/>
</dbReference>
<dbReference type="GO" id="GO:0000723">
    <property type="term" value="P:telomere maintenance"/>
    <property type="evidence" value="ECO:0007669"/>
    <property type="project" value="InterPro"/>
</dbReference>
<evidence type="ECO:0000256" key="1">
    <source>
        <dbReference type="RuleBase" id="RU363044"/>
    </source>
</evidence>
<dbReference type="SUPFAM" id="SSF52540">
    <property type="entry name" value="P-loop containing nucleoside triphosphate hydrolases"/>
    <property type="match status" value="1"/>
</dbReference>
<dbReference type="InterPro" id="IPR010285">
    <property type="entry name" value="DNA_helicase_pif1-like_DEAD"/>
</dbReference>
<evidence type="ECO:0000313" key="4">
    <source>
        <dbReference type="Proteomes" id="UP001283361"/>
    </source>
</evidence>
<keyword evidence="1" id="KW-0233">DNA recombination</keyword>
<proteinExistence type="inferred from homology"/>
<dbReference type="PANTHER" id="PTHR10492">
    <property type="match status" value="1"/>
</dbReference>
<comment type="cofactor">
    <cofactor evidence="1">
        <name>Mg(2+)</name>
        <dbReference type="ChEBI" id="CHEBI:18420"/>
    </cofactor>
</comment>
<accession>A0AAE1DAW9</accession>
<dbReference type="Proteomes" id="UP001283361">
    <property type="component" value="Unassembled WGS sequence"/>
</dbReference>
<keyword evidence="1" id="KW-0227">DNA damage</keyword>
<dbReference type="GO" id="GO:0006281">
    <property type="term" value="P:DNA repair"/>
    <property type="evidence" value="ECO:0007669"/>
    <property type="project" value="UniProtKB-KW"/>
</dbReference>
<evidence type="ECO:0000259" key="2">
    <source>
        <dbReference type="Pfam" id="PF05970"/>
    </source>
</evidence>
<dbReference type="InterPro" id="IPR027417">
    <property type="entry name" value="P-loop_NTPase"/>
</dbReference>
<comment type="caution">
    <text evidence="3">The sequence shown here is derived from an EMBL/GenBank/DDBJ whole genome shotgun (WGS) entry which is preliminary data.</text>
</comment>
<dbReference type="GO" id="GO:0043139">
    <property type="term" value="F:5'-3' DNA helicase activity"/>
    <property type="evidence" value="ECO:0007669"/>
    <property type="project" value="UniProtKB-EC"/>
</dbReference>
<feature type="domain" description="DNA helicase Pif1-like DEAD-box helicase" evidence="2">
    <location>
        <begin position="10"/>
        <end position="85"/>
    </location>
</feature>
<keyword evidence="1" id="KW-0234">DNA repair</keyword>
<name>A0AAE1DAW9_9GAST</name>
<protein>
    <recommendedName>
        <fullName evidence="1">ATP-dependent DNA helicase</fullName>
        <ecNumber evidence="1">5.6.2.3</ecNumber>
    </recommendedName>
</protein>
<dbReference type="Pfam" id="PF05970">
    <property type="entry name" value="PIF1"/>
    <property type="match status" value="1"/>
</dbReference>
<keyword evidence="4" id="KW-1185">Reference proteome</keyword>
<comment type="catalytic activity">
    <reaction evidence="1">
        <text>ATP + H2O = ADP + phosphate + H(+)</text>
        <dbReference type="Rhea" id="RHEA:13065"/>
        <dbReference type="ChEBI" id="CHEBI:15377"/>
        <dbReference type="ChEBI" id="CHEBI:15378"/>
        <dbReference type="ChEBI" id="CHEBI:30616"/>
        <dbReference type="ChEBI" id="CHEBI:43474"/>
        <dbReference type="ChEBI" id="CHEBI:456216"/>
        <dbReference type="EC" id="5.6.2.3"/>
    </reaction>
</comment>
<evidence type="ECO:0000313" key="3">
    <source>
        <dbReference type="EMBL" id="KAK3762748.1"/>
    </source>
</evidence>
<dbReference type="AlphaFoldDB" id="A0AAE1DAW9"/>
<keyword evidence="1" id="KW-0067">ATP-binding</keyword>
<keyword evidence="1" id="KW-0347">Helicase</keyword>